<protein>
    <submittedName>
        <fullName evidence="2">Uncharacterized protein</fullName>
    </submittedName>
</protein>
<feature type="compositionally biased region" description="Basic and acidic residues" evidence="1">
    <location>
        <begin position="303"/>
        <end position="312"/>
    </location>
</feature>
<sequence length="339" mass="38277">MSTRDKLFEIDHWRHNVANALLTPTHHEDRDPPRSYPRLASPPRYTTISSNPPKHDTAYVTVTRSPSRPRHRSPPHHRSPPRSRNRSPPRARARSVSRAPPPRARARSMSRAPLTRSISRDPPVLFDRAYPSPALTRHASPDRGRGRGRGHKRASTIIVTSPTRGRVVERRERFHSRSPLRSYAYSTRTIEPDEGDERYAPAPPPPKVYYAQPPHAPAHHLPPSPPVIVIPSHRSHRSQTPPPRRSMSRSRSRFEGSRRDVSPARSRRGLGRKSDASVVLVSTFGAGGGEKEYRRGGGSLRRGSREWESRRVDSGFGPGLYEGYKGAYAGRERESGWVR</sequence>
<dbReference type="Proteomes" id="UP000799640">
    <property type="component" value="Unassembled WGS sequence"/>
</dbReference>
<feature type="compositionally biased region" description="Basic and acidic residues" evidence="1">
    <location>
        <begin position="252"/>
        <end position="262"/>
    </location>
</feature>
<dbReference type="AlphaFoldDB" id="A0A6G1HUY4"/>
<proteinExistence type="predicted"/>
<feature type="compositionally biased region" description="Pro residues" evidence="1">
    <location>
        <begin position="214"/>
        <end position="228"/>
    </location>
</feature>
<feature type="region of interest" description="Disordered" evidence="1">
    <location>
        <begin position="187"/>
        <end position="312"/>
    </location>
</feature>
<accession>A0A6G1HUY4</accession>
<feature type="compositionally biased region" description="Basic residues" evidence="1">
    <location>
        <begin position="67"/>
        <end position="95"/>
    </location>
</feature>
<organism evidence="2 3">
    <name type="scientific">Trichodelitschia bisporula</name>
    <dbReference type="NCBI Taxonomy" id="703511"/>
    <lineage>
        <taxon>Eukaryota</taxon>
        <taxon>Fungi</taxon>
        <taxon>Dikarya</taxon>
        <taxon>Ascomycota</taxon>
        <taxon>Pezizomycotina</taxon>
        <taxon>Dothideomycetes</taxon>
        <taxon>Dothideomycetes incertae sedis</taxon>
        <taxon>Phaeotrichales</taxon>
        <taxon>Phaeotrichaceae</taxon>
        <taxon>Trichodelitschia</taxon>
    </lineage>
</organism>
<dbReference type="EMBL" id="ML996696">
    <property type="protein sequence ID" value="KAF2399873.1"/>
    <property type="molecule type" value="Genomic_DNA"/>
</dbReference>
<gene>
    <name evidence="2" type="ORF">EJ06DRAFT_37754</name>
</gene>
<name>A0A6G1HUY4_9PEZI</name>
<evidence type="ECO:0000313" key="3">
    <source>
        <dbReference type="Proteomes" id="UP000799640"/>
    </source>
</evidence>
<evidence type="ECO:0000256" key="1">
    <source>
        <dbReference type="SAM" id="MobiDB-lite"/>
    </source>
</evidence>
<reference evidence="2" key="1">
    <citation type="journal article" date="2020" name="Stud. Mycol.">
        <title>101 Dothideomycetes genomes: a test case for predicting lifestyles and emergence of pathogens.</title>
        <authorList>
            <person name="Haridas S."/>
            <person name="Albert R."/>
            <person name="Binder M."/>
            <person name="Bloem J."/>
            <person name="Labutti K."/>
            <person name="Salamov A."/>
            <person name="Andreopoulos B."/>
            <person name="Baker S."/>
            <person name="Barry K."/>
            <person name="Bills G."/>
            <person name="Bluhm B."/>
            <person name="Cannon C."/>
            <person name="Castanera R."/>
            <person name="Culley D."/>
            <person name="Daum C."/>
            <person name="Ezra D."/>
            <person name="Gonzalez J."/>
            <person name="Henrissat B."/>
            <person name="Kuo A."/>
            <person name="Liang C."/>
            <person name="Lipzen A."/>
            <person name="Lutzoni F."/>
            <person name="Magnuson J."/>
            <person name="Mondo S."/>
            <person name="Nolan M."/>
            <person name="Ohm R."/>
            <person name="Pangilinan J."/>
            <person name="Park H.-J."/>
            <person name="Ramirez L."/>
            <person name="Alfaro M."/>
            <person name="Sun H."/>
            <person name="Tritt A."/>
            <person name="Yoshinaga Y."/>
            <person name="Zwiers L.-H."/>
            <person name="Turgeon B."/>
            <person name="Goodwin S."/>
            <person name="Spatafora J."/>
            <person name="Crous P."/>
            <person name="Grigoriev I."/>
        </authorList>
    </citation>
    <scope>NUCLEOTIDE SEQUENCE</scope>
    <source>
        <strain evidence="2">CBS 262.69</strain>
    </source>
</reference>
<keyword evidence="3" id="KW-1185">Reference proteome</keyword>
<feature type="region of interest" description="Disordered" evidence="1">
    <location>
        <begin position="23"/>
        <end position="153"/>
    </location>
</feature>
<evidence type="ECO:0000313" key="2">
    <source>
        <dbReference type="EMBL" id="KAF2399873.1"/>
    </source>
</evidence>